<dbReference type="PANTHER" id="PTHR23290">
    <property type="entry name" value="RRNA N6-ADENOSINE-METHYLTRANSFERASE METTL5"/>
    <property type="match status" value="1"/>
</dbReference>
<reference evidence="2" key="1">
    <citation type="journal article" date="2014" name="Science">
        <title>Ancient hybridizations among the ancestral genomes of bread wheat.</title>
        <authorList>
            <consortium name="International Wheat Genome Sequencing Consortium,"/>
            <person name="Marcussen T."/>
            <person name="Sandve S.R."/>
            <person name="Heier L."/>
            <person name="Spannagl M."/>
            <person name="Pfeifer M."/>
            <person name="Jakobsen K.S."/>
            <person name="Wulff B.B."/>
            <person name="Steuernagel B."/>
            <person name="Mayer K.F."/>
            <person name="Olsen O.A."/>
        </authorList>
    </citation>
    <scope>NUCLEOTIDE SEQUENCE [LARGE SCALE GENOMIC DNA]</scope>
    <source>
        <strain evidence="2">cv. AL8/78</strain>
    </source>
</reference>
<sequence length="99" mass="10420">MNPPFGTKRKGADMEFLSMGLKVAAQAVYSLHKTSTRESTSRRQPCAIATQSVPKFCVSCATIYLGPTGSTSKRSSISQSICGASSLKLETKGQASSLA</sequence>
<evidence type="ECO:0000313" key="2">
    <source>
        <dbReference type="Proteomes" id="UP000015105"/>
    </source>
</evidence>
<dbReference type="InterPro" id="IPR029063">
    <property type="entry name" value="SAM-dependent_MTases_sf"/>
</dbReference>
<protein>
    <submittedName>
        <fullName evidence="1">Uncharacterized protein</fullName>
    </submittedName>
</protein>
<reference evidence="2" key="2">
    <citation type="journal article" date="2017" name="Nat. Plants">
        <title>The Aegilops tauschii genome reveals multiple impacts of transposons.</title>
        <authorList>
            <person name="Zhao G."/>
            <person name="Zou C."/>
            <person name="Li K."/>
            <person name="Wang K."/>
            <person name="Li T."/>
            <person name="Gao L."/>
            <person name="Zhang X."/>
            <person name="Wang H."/>
            <person name="Yang Z."/>
            <person name="Liu X."/>
            <person name="Jiang W."/>
            <person name="Mao L."/>
            <person name="Kong X."/>
            <person name="Jiao Y."/>
            <person name="Jia J."/>
        </authorList>
    </citation>
    <scope>NUCLEOTIDE SEQUENCE [LARGE SCALE GENOMIC DNA]</scope>
    <source>
        <strain evidence="2">cv. AL8/78</strain>
    </source>
</reference>
<reference evidence="1" key="5">
    <citation type="journal article" date="2021" name="G3 (Bethesda)">
        <title>Aegilops tauschii genome assembly Aet v5.0 features greater sequence contiguity and improved annotation.</title>
        <authorList>
            <person name="Wang L."/>
            <person name="Zhu T."/>
            <person name="Rodriguez J.C."/>
            <person name="Deal K.R."/>
            <person name="Dubcovsky J."/>
            <person name="McGuire P.E."/>
            <person name="Lux T."/>
            <person name="Spannagl M."/>
            <person name="Mayer K.F.X."/>
            <person name="Baldrich P."/>
            <person name="Meyers B.C."/>
            <person name="Huo N."/>
            <person name="Gu Y.Q."/>
            <person name="Zhou H."/>
            <person name="Devos K.M."/>
            <person name="Bennetzen J.L."/>
            <person name="Unver T."/>
            <person name="Budak H."/>
            <person name="Gulick P.J."/>
            <person name="Galiba G."/>
            <person name="Kalapos B."/>
            <person name="Nelson D.R."/>
            <person name="Li P."/>
            <person name="You F.M."/>
            <person name="Luo M.C."/>
            <person name="Dvorak J."/>
        </authorList>
    </citation>
    <scope>NUCLEOTIDE SEQUENCE [LARGE SCALE GENOMIC DNA]</scope>
    <source>
        <strain evidence="1">cv. AL8/78</strain>
    </source>
</reference>
<accession>A0A453QTF0</accession>
<reference evidence="1" key="3">
    <citation type="journal article" date="2017" name="Nature">
        <title>Genome sequence of the progenitor of the wheat D genome Aegilops tauschii.</title>
        <authorList>
            <person name="Luo M.C."/>
            <person name="Gu Y.Q."/>
            <person name="Puiu D."/>
            <person name="Wang H."/>
            <person name="Twardziok S.O."/>
            <person name="Deal K.R."/>
            <person name="Huo N."/>
            <person name="Zhu T."/>
            <person name="Wang L."/>
            <person name="Wang Y."/>
            <person name="McGuire P.E."/>
            <person name="Liu S."/>
            <person name="Long H."/>
            <person name="Ramasamy R.K."/>
            <person name="Rodriguez J.C."/>
            <person name="Van S.L."/>
            <person name="Yuan L."/>
            <person name="Wang Z."/>
            <person name="Xia Z."/>
            <person name="Xiao L."/>
            <person name="Anderson O.D."/>
            <person name="Ouyang S."/>
            <person name="Liang Y."/>
            <person name="Zimin A.V."/>
            <person name="Pertea G."/>
            <person name="Qi P."/>
            <person name="Bennetzen J.L."/>
            <person name="Dai X."/>
            <person name="Dawson M.W."/>
            <person name="Muller H.G."/>
            <person name="Kugler K."/>
            <person name="Rivarola-Duarte L."/>
            <person name="Spannagl M."/>
            <person name="Mayer K.F.X."/>
            <person name="Lu F.H."/>
            <person name="Bevan M.W."/>
            <person name="Leroy P."/>
            <person name="Li P."/>
            <person name="You F.M."/>
            <person name="Sun Q."/>
            <person name="Liu Z."/>
            <person name="Lyons E."/>
            <person name="Wicker T."/>
            <person name="Salzberg S.L."/>
            <person name="Devos K.M."/>
            <person name="Dvorak J."/>
        </authorList>
    </citation>
    <scope>NUCLEOTIDE SEQUENCE [LARGE SCALE GENOMIC DNA]</scope>
    <source>
        <strain evidence="1">cv. AL8/78</strain>
    </source>
</reference>
<dbReference type="InterPro" id="IPR051720">
    <property type="entry name" value="rRNA_MeTrfase/Polyamine_Synth"/>
</dbReference>
<reference evidence="1" key="4">
    <citation type="submission" date="2019-03" db="UniProtKB">
        <authorList>
            <consortium name="EnsemblPlants"/>
        </authorList>
    </citation>
    <scope>IDENTIFICATION</scope>
</reference>
<dbReference type="Gramene" id="AET7Gv20313300.5">
    <property type="protein sequence ID" value="AET7Gv20313300.5"/>
    <property type="gene ID" value="AET7Gv20313300"/>
</dbReference>
<dbReference type="Gene3D" id="3.40.50.150">
    <property type="entry name" value="Vaccinia Virus protein VP39"/>
    <property type="match status" value="1"/>
</dbReference>
<dbReference type="Proteomes" id="UP000015105">
    <property type="component" value="Chromosome 7D"/>
</dbReference>
<dbReference type="AlphaFoldDB" id="A0A453QTF0"/>
<name>A0A453QTF0_AEGTS</name>
<organism evidence="1 2">
    <name type="scientific">Aegilops tauschii subsp. strangulata</name>
    <name type="common">Goatgrass</name>
    <dbReference type="NCBI Taxonomy" id="200361"/>
    <lineage>
        <taxon>Eukaryota</taxon>
        <taxon>Viridiplantae</taxon>
        <taxon>Streptophyta</taxon>
        <taxon>Embryophyta</taxon>
        <taxon>Tracheophyta</taxon>
        <taxon>Spermatophyta</taxon>
        <taxon>Magnoliopsida</taxon>
        <taxon>Liliopsida</taxon>
        <taxon>Poales</taxon>
        <taxon>Poaceae</taxon>
        <taxon>BOP clade</taxon>
        <taxon>Pooideae</taxon>
        <taxon>Triticodae</taxon>
        <taxon>Triticeae</taxon>
        <taxon>Triticinae</taxon>
        <taxon>Aegilops</taxon>
    </lineage>
</organism>
<dbReference type="PANTHER" id="PTHR23290:SF0">
    <property type="entry name" value="RRNA N6-ADENOSINE-METHYLTRANSFERASE METTL5"/>
    <property type="match status" value="1"/>
</dbReference>
<proteinExistence type="predicted"/>
<dbReference type="GO" id="GO:0008988">
    <property type="term" value="F:rRNA (adenine-N6-)-methyltransferase activity"/>
    <property type="evidence" value="ECO:0007669"/>
    <property type="project" value="TreeGrafter"/>
</dbReference>
<dbReference type="EnsemblPlants" id="AET7Gv20313300.5">
    <property type="protein sequence ID" value="AET7Gv20313300.5"/>
    <property type="gene ID" value="AET7Gv20313300"/>
</dbReference>
<keyword evidence="2" id="KW-1185">Reference proteome</keyword>
<evidence type="ECO:0000313" key="1">
    <source>
        <dbReference type="EnsemblPlants" id="AET7Gv20313300.5"/>
    </source>
</evidence>